<keyword evidence="5" id="KW-0325">Glycoprotein</keyword>
<keyword evidence="2 7" id="KW-0732">Signal</keyword>
<evidence type="ECO:0000256" key="6">
    <source>
        <dbReference type="PROSITE-ProRule" id="PRU00302"/>
    </source>
</evidence>
<keyword evidence="4 6" id="KW-1015">Disulfide bond</keyword>
<proteinExistence type="predicted"/>
<dbReference type="InterPro" id="IPR035976">
    <property type="entry name" value="Sushi/SCR/CCP_sf"/>
</dbReference>
<evidence type="ECO:0000256" key="3">
    <source>
        <dbReference type="ARBA" id="ARBA00022737"/>
    </source>
</evidence>
<evidence type="ECO:0000313" key="11">
    <source>
        <dbReference type="WBParaSite" id="TCNE_0000570701-mRNA-1"/>
    </source>
</evidence>
<dbReference type="PANTHER" id="PTHR46393">
    <property type="entry name" value="SUSHI DOMAIN-CONTAINING PROTEIN"/>
    <property type="match status" value="1"/>
</dbReference>
<feature type="disulfide bond" evidence="6">
    <location>
        <begin position="26"/>
        <end position="69"/>
    </location>
</feature>
<keyword evidence="10" id="KW-1185">Reference proteome</keyword>
<accession>A0A183UB37</accession>
<evidence type="ECO:0000256" key="2">
    <source>
        <dbReference type="ARBA" id="ARBA00022729"/>
    </source>
</evidence>
<sequence>MRPRSSSSLKCLLLLVWNAVSLAAVCLQPDVPENGHIFFETTSPYRPGIQAKYACTPGFECVGVERRVCHENGTWSGRAPICAINVALNKLAQLSSGEGAQNALDESARCALNEPEA</sequence>
<name>A0A183UB37_TOXCA</name>
<dbReference type="SMART" id="SM00032">
    <property type="entry name" value="CCP"/>
    <property type="match status" value="1"/>
</dbReference>
<feature type="domain" description="Sushi" evidence="8">
    <location>
        <begin position="24"/>
        <end position="84"/>
    </location>
</feature>
<evidence type="ECO:0000313" key="9">
    <source>
        <dbReference type="EMBL" id="VDM36919.1"/>
    </source>
</evidence>
<dbReference type="CDD" id="cd00033">
    <property type="entry name" value="CCP"/>
    <property type="match status" value="1"/>
</dbReference>
<organism evidence="10 11">
    <name type="scientific">Toxocara canis</name>
    <name type="common">Canine roundworm</name>
    <dbReference type="NCBI Taxonomy" id="6265"/>
    <lineage>
        <taxon>Eukaryota</taxon>
        <taxon>Metazoa</taxon>
        <taxon>Ecdysozoa</taxon>
        <taxon>Nematoda</taxon>
        <taxon>Chromadorea</taxon>
        <taxon>Rhabditida</taxon>
        <taxon>Spirurina</taxon>
        <taxon>Ascaridomorpha</taxon>
        <taxon>Ascaridoidea</taxon>
        <taxon>Toxocaridae</taxon>
        <taxon>Toxocara</taxon>
    </lineage>
</organism>
<feature type="signal peptide" evidence="7">
    <location>
        <begin position="1"/>
        <end position="23"/>
    </location>
</feature>
<evidence type="ECO:0000256" key="4">
    <source>
        <dbReference type="ARBA" id="ARBA00023157"/>
    </source>
</evidence>
<gene>
    <name evidence="9" type="ORF">TCNE_LOCUS5707</name>
</gene>
<evidence type="ECO:0000259" key="8">
    <source>
        <dbReference type="PROSITE" id="PS50923"/>
    </source>
</evidence>
<reference evidence="11" key="1">
    <citation type="submission" date="2016-06" db="UniProtKB">
        <authorList>
            <consortium name="WormBaseParasite"/>
        </authorList>
    </citation>
    <scope>IDENTIFICATION</scope>
</reference>
<protein>
    <submittedName>
        <fullName evidence="11">Sushi, von Willebrand factor type A, EGF and pentraxin domain-containing protein 1</fullName>
    </submittedName>
</protein>
<dbReference type="EMBL" id="UYWY01019383">
    <property type="protein sequence ID" value="VDM36919.1"/>
    <property type="molecule type" value="Genomic_DNA"/>
</dbReference>
<evidence type="ECO:0000313" key="10">
    <source>
        <dbReference type="Proteomes" id="UP000050794"/>
    </source>
</evidence>
<dbReference type="Proteomes" id="UP000050794">
    <property type="component" value="Unassembled WGS sequence"/>
</dbReference>
<dbReference type="Pfam" id="PF00084">
    <property type="entry name" value="Sushi"/>
    <property type="match status" value="1"/>
</dbReference>
<reference evidence="9 10" key="2">
    <citation type="submission" date="2018-11" db="EMBL/GenBank/DDBJ databases">
        <authorList>
            <consortium name="Pathogen Informatics"/>
        </authorList>
    </citation>
    <scope>NUCLEOTIDE SEQUENCE [LARGE SCALE GENOMIC DNA]</scope>
</reference>
<feature type="disulfide bond" evidence="6">
    <location>
        <begin position="55"/>
        <end position="82"/>
    </location>
</feature>
<evidence type="ECO:0000256" key="1">
    <source>
        <dbReference type="ARBA" id="ARBA00022659"/>
    </source>
</evidence>
<feature type="chain" id="PRO_5044553056" evidence="7">
    <location>
        <begin position="24"/>
        <end position="117"/>
    </location>
</feature>
<keyword evidence="1 6" id="KW-0768">Sushi</keyword>
<evidence type="ECO:0000256" key="7">
    <source>
        <dbReference type="SAM" id="SignalP"/>
    </source>
</evidence>
<dbReference type="PROSITE" id="PS50923">
    <property type="entry name" value="SUSHI"/>
    <property type="match status" value="1"/>
</dbReference>
<dbReference type="PANTHER" id="PTHR46393:SF7">
    <property type="entry name" value="COMPLEMENT C2"/>
    <property type="match status" value="1"/>
</dbReference>
<keyword evidence="3" id="KW-0677">Repeat</keyword>
<dbReference type="InterPro" id="IPR000436">
    <property type="entry name" value="Sushi_SCR_CCP_dom"/>
</dbReference>
<dbReference type="WBParaSite" id="TCNE_0000570701-mRNA-1">
    <property type="protein sequence ID" value="TCNE_0000570701-mRNA-1"/>
    <property type="gene ID" value="TCNE_0000570701"/>
</dbReference>
<evidence type="ECO:0000256" key="5">
    <source>
        <dbReference type="ARBA" id="ARBA00023180"/>
    </source>
</evidence>
<dbReference type="Gene3D" id="2.10.70.10">
    <property type="entry name" value="Complement Module, domain 1"/>
    <property type="match status" value="1"/>
</dbReference>
<dbReference type="AlphaFoldDB" id="A0A183UB37"/>
<dbReference type="SUPFAM" id="SSF57535">
    <property type="entry name" value="Complement control module/SCR domain"/>
    <property type="match status" value="1"/>
</dbReference>